<accession>A0ABY5RIX6</accession>
<proteinExistence type="inferred from homology"/>
<dbReference type="GeneID" id="74530945"/>
<keyword evidence="1 3" id="KW-0175">Coiled coil</keyword>
<geneLocation type="plasmid" evidence="6 7">
    <name>pHl5678-2</name>
</geneLocation>
<evidence type="ECO:0000256" key="2">
    <source>
        <dbReference type="ARBA" id="ARBA00049666"/>
    </source>
</evidence>
<dbReference type="InterPro" id="IPR038729">
    <property type="entry name" value="Rad50/SbcC_AAA"/>
</dbReference>
<dbReference type="Gene3D" id="3.40.50.300">
    <property type="entry name" value="P-loop containing nucleotide triphosphate hydrolases"/>
    <property type="match status" value="2"/>
</dbReference>
<dbReference type="Gene3D" id="1.10.287.1490">
    <property type="match status" value="2"/>
</dbReference>
<dbReference type="PANTHER" id="PTHR32114">
    <property type="entry name" value="ABC TRANSPORTER ABCH.3"/>
    <property type="match status" value="1"/>
</dbReference>
<dbReference type="NCBIfam" id="NF045487">
    <property type="entry name" value="ASRP"/>
    <property type="match status" value="1"/>
</dbReference>
<evidence type="ECO:0000256" key="3">
    <source>
        <dbReference type="SAM" id="Coils"/>
    </source>
</evidence>
<feature type="region of interest" description="Disordered" evidence="4">
    <location>
        <begin position="249"/>
        <end position="268"/>
    </location>
</feature>
<dbReference type="EMBL" id="CP078065">
    <property type="protein sequence ID" value="UVE52311.1"/>
    <property type="molecule type" value="Genomic_DNA"/>
</dbReference>
<feature type="domain" description="Rad50/SbcC-type AAA" evidence="5">
    <location>
        <begin position="13"/>
        <end position="248"/>
    </location>
</feature>
<dbReference type="RefSeq" id="WP_258303722.1">
    <property type="nucleotide sequence ID" value="NZ_CP078065.1"/>
</dbReference>
<gene>
    <name evidence="6" type="ORF">KU306_18465</name>
</gene>
<reference evidence="6" key="1">
    <citation type="submission" date="2021-07" db="EMBL/GenBank/DDBJ databases">
        <title>Studies on halocins as antimicrobial molecules from haloarchaea.</title>
        <authorList>
            <person name="Kumar S."/>
            <person name="Khare S.K."/>
        </authorList>
    </citation>
    <scope>NUCLEOTIDE SEQUENCE</scope>
    <source>
        <strain evidence="6">NCIM 5678</strain>
        <plasmid evidence="6">pHl5678-2</plasmid>
    </source>
</reference>
<dbReference type="PANTHER" id="PTHR32114:SF2">
    <property type="entry name" value="ABC TRANSPORTER ABCH.3"/>
    <property type="match status" value="1"/>
</dbReference>
<comment type="similarity">
    <text evidence="2">Belongs to the Sph1/Sph2 family.</text>
</comment>
<keyword evidence="6" id="KW-0614">Plasmid</keyword>
<evidence type="ECO:0000313" key="7">
    <source>
        <dbReference type="Proteomes" id="UP001058330"/>
    </source>
</evidence>
<dbReference type="Pfam" id="PF13476">
    <property type="entry name" value="AAA_23"/>
    <property type="match status" value="1"/>
</dbReference>
<name>A0ABY5RIX6_HALLR</name>
<protein>
    <submittedName>
        <fullName evidence="6">AAA family ATPase</fullName>
    </submittedName>
</protein>
<dbReference type="Proteomes" id="UP001058330">
    <property type="component" value="Plasmid pHl5678-2"/>
</dbReference>
<evidence type="ECO:0000256" key="1">
    <source>
        <dbReference type="ARBA" id="ARBA00023054"/>
    </source>
</evidence>
<dbReference type="SUPFAM" id="SSF52540">
    <property type="entry name" value="P-loop containing nucleoside triphosphate hydrolases"/>
    <property type="match status" value="1"/>
</dbReference>
<keyword evidence="7" id="KW-1185">Reference proteome</keyword>
<sequence length="640" mass="73240">MTVTNRVADITVTARNIGGIEETQVSFEPGITILVGRNATNRTSFLQAVMAALGSDRASLKADADEGDVSLTIGDETYTRYLKREGSSVVTRGDPYLSDPELADLFAFLLESNEARQAVERGDDLRELIMRPVDTTAIEAQITQLEAERRQVDEQLGEKDAVERTIGELEQREAELETKIDDSQERLEALEDEIESTERTTESEDDELLDELNELRSTLENVRFRLETERQSLEALRDDEEDIREALDELPEETADSPEQLESKLADKRERVRNLESKMNEIQNIVRVNESMLAETDDDIGDALRGDDDGGAVTDKLLADDQVVCWTCGSEVSPDTIESTIEHLQSYRASLASDRRDARDAIDELSSRLDTIEERRERRRELDARLEQTLAERDETEARIEELEARQSTLRDEIEDIESDVEETDDEGDELVELHSQANRVELELERLEDERERVRERLDEARARHEELESLTGRREEIDEEIRELRGRIDRIEEEAVEAFNDHMERVLDTLQYENIERIWIERIHQETSGRGKSGEKRAFKLHIVRQTETGSVYEDTVQHLSESEREVIGLVFGLAGYLVHDVAEQLPFILLDSLEAIDSERIAALVEYIHEHAEYVVVALLPEDASALDDDHERVLEI</sequence>
<feature type="coiled-coil region" evidence="3">
    <location>
        <begin position="355"/>
        <end position="503"/>
    </location>
</feature>
<dbReference type="InterPro" id="IPR027417">
    <property type="entry name" value="P-loop_NTPase"/>
</dbReference>
<evidence type="ECO:0000256" key="4">
    <source>
        <dbReference type="SAM" id="MobiDB-lite"/>
    </source>
</evidence>
<evidence type="ECO:0000313" key="6">
    <source>
        <dbReference type="EMBL" id="UVE52311.1"/>
    </source>
</evidence>
<organism evidence="6 7">
    <name type="scientific">Haloferax larsenii</name>
    <dbReference type="NCBI Taxonomy" id="302484"/>
    <lineage>
        <taxon>Archaea</taxon>
        <taxon>Methanobacteriati</taxon>
        <taxon>Methanobacteriota</taxon>
        <taxon>Stenosarchaea group</taxon>
        <taxon>Halobacteria</taxon>
        <taxon>Halobacteriales</taxon>
        <taxon>Haloferacaceae</taxon>
        <taxon>Haloferax</taxon>
    </lineage>
</organism>
<evidence type="ECO:0000259" key="5">
    <source>
        <dbReference type="Pfam" id="PF13476"/>
    </source>
</evidence>